<evidence type="ECO:0000256" key="1">
    <source>
        <dbReference type="SAM" id="Phobius"/>
    </source>
</evidence>
<sequence>MDEGGDGEVLNGFLLGKGRMVIMVGVMVVVWCDEVVVARKLFEEMCMVICEDGTHLGYDLGGDNVFV</sequence>
<comment type="caution">
    <text evidence="2">The sequence shown here is derived from an EMBL/GenBank/DDBJ whole genome shotgun (WGS) entry which is preliminary data.</text>
</comment>
<gene>
    <name evidence="2" type="ORF">Tco_0656282</name>
</gene>
<dbReference type="EMBL" id="BQNB010009294">
    <property type="protein sequence ID" value="GJS61498.1"/>
    <property type="molecule type" value="Genomic_DNA"/>
</dbReference>
<dbReference type="Proteomes" id="UP001151760">
    <property type="component" value="Unassembled WGS sequence"/>
</dbReference>
<reference evidence="2" key="1">
    <citation type="journal article" date="2022" name="Int. J. Mol. Sci.">
        <title>Draft Genome of Tanacetum Coccineum: Genomic Comparison of Closely Related Tanacetum-Family Plants.</title>
        <authorList>
            <person name="Yamashiro T."/>
            <person name="Shiraishi A."/>
            <person name="Nakayama K."/>
            <person name="Satake H."/>
        </authorList>
    </citation>
    <scope>NUCLEOTIDE SEQUENCE</scope>
</reference>
<keyword evidence="1" id="KW-1133">Transmembrane helix</keyword>
<keyword evidence="1" id="KW-0472">Membrane</keyword>
<proteinExistence type="predicted"/>
<evidence type="ECO:0008006" key="4">
    <source>
        <dbReference type="Google" id="ProtNLM"/>
    </source>
</evidence>
<accession>A0ABQ4X8B9</accession>
<keyword evidence="1" id="KW-0812">Transmembrane</keyword>
<keyword evidence="3" id="KW-1185">Reference proteome</keyword>
<organism evidence="2 3">
    <name type="scientific">Tanacetum coccineum</name>
    <dbReference type="NCBI Taxonomy" id="301880"/>
    <lineage>
        <taxon>Eukaryota</taxon>
        <taxon>Viridiplantae</taxon>
        <taxon>Streptophyta</taxon>
        <taxon>Embryophyta</taxon>
        <taxon>Tracheophyta</taxon>
        <taxon>Spermatophyta</taxon>
        <taxon>Magnoliopsida</taxon>
        <taxon>eudicotyledons</taxon>
        <taxon>Gunneridae</taxon>
        <taxon>Pentapetalae</taxon>
        <taxon>asterids</taxon>
        <taxon>campanulids</taxon>
        <taxon>Asterales</taxon>
        <taxon>Asteraceae</taxon>
        <taxon>Asteroideae</taxon>
        <taxon>Anthemideae</taxon>
        <taxon>Anthemidinae</taxon>
        <taxon>Tanacetum</taxon>
    </lineage>
</organism>
<evidence type="ECO:0000313" key="3">
    <source>
        <dbReference type="Proteomes" id="UP001151760"/>
    </source>
</evidence>
<reference evidence="2" key="2">
    <citation type="submission" date="2022-01" db="EMBL/GenBank/DDBJ databases">
        <authorList>
            <person name="Yamashiro T."/>
            <person name="Shiraishi A."/>
            <person name="Satake H."/>
            <person name="Nakayama K."/>
        </authorList>
    </citation>
    <scope>NUCLEOTIDE SEQUENCE</scope>
</reference>
<name>A0ABQ4X8B9_9ASTR</name>
<feature type="transmembrane region" description="Helical" evidence="1">
    <location>
        <begin position="20"/>
        <end position="38"/>
    </location>
</feature>
<evidence type="ECO:0000313" key="2">
    <source>
        <dbReference type="EMBL" id="GJS61498.1"/>
    </source>
</evidence>
<protein>
    <recommendedName>
        <fullName evidence="4">Transmembrane protein</fullName>
    </recommendedName>
</protein>